<dbReference type="OrthoDB" id="4066580at2759"/>
<reference evidence="3 4" key="1">
    <citation type="submission" date="2017-04" db="EMBL/GenBank/DDBJ databases">
        <authorList>
            <person name="Afonso C.L."/>
            <person name="Miller P.J."/>
            <person name="Scott M.A."/>
            <person name="Spackman E."/>
            <person name="Goraichik I."/>
            <person name="Dimitrov K.M."/>
            <person name="Suarez D.L."/>
            <person name="Swayne D.E."/>
        </authorList>
    </citation>
    <scope>NUCLEOTIDE SEQUENCE [LARGE SCALE GENOMIC DNA]</scope>
</reference>
<feature type="region of interest" description="Disordered" evidence="1">
    <location>
        <begin position="834"/>
        <end position="862"/>
    </location>
</feature>
<sequence length="920" mass="105776">MFELKVEKPLNVSIYSSNLELINSNLIVAVHPKTTILRLLQYVHYQLSLNHYENNSIQLEDVAAYCLKLEEQTVPLESSIESLITDNTLSHISMSFELSEAKSFSALNLQYDPVTDFGITNIKYEVNILSKYKFLHNIEYQIPLDTKVSRLEKSALEHLIYEEQFLNHDNKCHLGHEHTVESLVALKLNGESDVIQLTEETRYFYMDLTLKDLLHIDFAPLKDNVFTIMVYAKHEQNIADLQDIHMIELISNSKLFQKYMLLDSRTSVGEVRQFVCDVYSASQTISPKDVKLIYKGQLVHDKNFAENDARILSCIDMRHGAQLHVQVTEQQTYGLTDSFWNEPGLVDDVPNQVHQNNTPISSVNEIPGLDTPIAININEETKPHFVTESGRPINVSSDMIATYGDYIEGSLEDGYGNSEEVLVSADILNKTQGNILIGDHLEVNVSTDGQDYIIDRKQNVLRINPQTIEQIESLTGNSIMYHGVTNKFPQVDNDSNSGLSTRIRELLNNELNDPEILQRMELLFNRQTSLQRFQGLSIGQKIIFSVKKLFQFLKVCSLTVVYLIWYMFLPIAATIEVGFFLPPFLTISILIVYTIVMFFRSNKIIDMWTDFLELLILNEEDYKRVKLFVLPEYTSIRTLRHEDQVNSSPMPKKVYEKIQEKPSLYSLFLLSALDDVRHSLYDQYQINQMGNMTEDDSLKELFRQIKTGAVEISDANRMLEILFMIHELQAFENKQQENDFYRVLAIIKQQADLQNLEAVEPVRRSIIIVRRRAEELPNLIAEYIVPDPLRDDYVMAVTKNIVLCLVLFLPFSSRYVDVVIQRRVDERTRERLQRAREDQEHDFEQVNSDHDNTTINNGEDSEGITELDPAVIEEIAPERGELDSIGDLSPEEEIIEDILTNGDEGDDIVNATGAMFHTQS</sequence>
<evidence type="ECO:0000256" key="2">
    <source>
        <dbReference type="SAM" id="Phobius"/>
    </source>
</evidence>
<dbReference type="GO" id="GO:0016874">
    <property type="term" value="F:ligase activity"/>
    <property type="evidence" value="ECO:0007669"/>
    <property type="project" value="UniProtKB-KW"/>
</dbReference>
<feature type="compositionally biased region" description="Basic and acidic residues" evidence="1">
    <location>
        <begin position="834"/>
        <end position="852"/>
    </location>
</feature>
<keyword evidence="4" id="KW-1185">Reference proteome</keyword>
<organism evidence="3 4">
    <name type="scientific">Maudiozyma saulgeensis</name>
    <dbReference type="NCBI Taxonomy" id="1789683"/>
    <lineage>
        <taxon>Eukaryota</taxon>
        <taxon>Fungi</taxon>
        <taxon>Dikarya</taxon>
        <taxon>Ascomycota</taxon>
        <taxon>Saccharomycotina</taxon>
        <taxon>Saccharomycetes</taxon>
        <taxon>Saccharomycetales</taxon>
        <taxon>Saccharomycetaceae</taxon>
        <taxon>Maudiozyma</taxon>
    </lineage>
</organism>
<keyword evidence="3" id="KW-0436">Ligase</keyword>
<protein>
    <submittedName>
        <fullName evidence="3">Similar to Saccharomyces cerevisiae YML029W USA1 Scaffold subunit of the Hrd1p ubiquitin ligase that also promotes ligase oligomerization</fullName>
    </submittedName>
</protein>
<dbReference type="SUPFAM" id="SSF54236">
    <property type="entry name" value="Ubiquitin-like"/>
    <property type="match status" value="1"/>
</dbReference>
<evidence type="ECO:0000256" key="1">
    <source>
        <dbReference type="SAM" id="MobiDB-lite"/>
    </source>
</evidence>
<feature type="transmembrane region" description="Helical" evidence="2">
    <location>
        <begin position="579"/>
        <end position="599"/>
    </location>
</feature>
<dbReference type="AlphaFoldDB" id="A0A1X7QWP1"/>
<dbReference type="STRING" id="1789683.A0A1X7QWP1"/>
<dbReference type="EMBL" id="FXLY01000002">
    <property type="protein sequence ID" value="SMN17832.1"/>
    <property type="molecule type" value="Genomic_DNA"/>
</dbReference>
<accession>A0A1X7QWP1</accession>
<gene>
    <name evidence="3" type="ORF">KASA_0Q01947G</name>
</gene>
<evidence type="ECO:0000313" key="3">
    <source>
        <dbReference type="EMBL" id="SMN17832.1"/>
    </source>
</evidence>
<keyword evidence="2" id="KW-1133">Transmembrane helix</keyword>
<feature type="transmembrane region" description="Helical" evidence="2">
    <location>
        <begin position="552"/>
        <end position="573"/>
    </location>
</feature>
<evidence type="ECO:0000313" key="4">
    <source>
        <dbReference type="Proteomes" id="UP000196158"/>
    </source>
</evidence>
<dbReference type="Proteomes" id="UP000196158">
    <property type="component" value="Unassembled WGS sequence"/>
</dbReference>
<keyword evidence="2" id="KW-0472">Membrane</keyword>
<proteinExistence type="predicted"/>
<dbReference type="InterPro" id="IPR029071">
    <property type="entry name" value="Ubiquitin-like_domsf"/>
</dbReference>
<name>A0A1X7QWP1_9SACH</name>
<keyword evidence="2" id="KW-0812">Transmembrane</keyword>